<evidence type="ECO:0008006" key="3">
    <source>
        <dbReference type="Google" id="ProtNLM"/>
    </source>
</evidence>
<gene>
    <name evidence="1" type="ORF">F5985_10720</name>
</gene>
<reference evidence="1 2" key="1">
    <citation type="submission" date="2019-09" db="EMBL/GenBank/DDBJ databases">
        <title>Identification of Malikia spinosa a prominent benzene-, toluene-, and ethylbenzene-degrading bacterium: enrichment, isolation and whole genome sequencing.</title>
        <authorList>
            <person name="Tancsics A."/>
            <person name="Revesz F."/>
            <person name="Kriszt B."/>
        </authorList>
    </citation>
    <scope>NUCLEOTIDE SEQUENCE [LARGE SCALE GENOMIC DNA]</scope>
    <source>
        <strain evidence="1 2">AB6</strain>
    </source>
</reference>
<dbReference type="EMBL" id="VYSB01000010">
    <property type="protein sequence ID" value="MYZ52598.1"/>
    <property type="molecule type" value="Genomic_DNA"/>
</dbReference>
<comment type="caution">
    <text evidence="1">The sequence shown here is derived from an EMBL/GenBank/DDBJ whole genome shotgun (WGS) entry which is preliminary data.</text>
</comment>
<organism evidence="1 2">
    <name type="scientific">Malikia spinosa</name>
    <dbReference type="NCBI Taxonomy" id="86180"/>
    <lineage>
        <taxon>Bacteria</taxon>
        <taxon>Pseudomonadati</taxon>
        <taxon>Pseudomonadota</taxon>
        <taxon>Betaproteobacteria</taxon>
        <taxon>Burkholderiales</taxon>
        <taxon>Comamonadaceae</taxon>
        <taxon>Malikia</taxon>
    </lineage>
</organism>
<evidence type="ECO:0000313" key="2">
    <source>
        <dbReference type="Proteomes" id="UP000481947"/>
    </source>
</evidence>
<sequence>MSRILVVGEDALCCALGERLVAACLPSWKLAQPSIHTKGVTKLQPSLPRYLGLAQHLYPVLYIADTDGQCAVEWRAKWLPQAHERFVLRLAITEAESWVLADRQGFSQAMKVPLNKLPQCPDEESDPKRLILTLVKKSKNRLFRDEVVSSADPSKPGTGYNLHLGAFVRNRWDARGAAPHSPSLARAVKHLERLGAEHV</sequence>
<proteinExistence type="predicted"/>
<dbReference type="RefSeq" id="WP_161125413.1">
    <property type="nucleotide sequence ID" value="NZ_VYSB01000010.1"/>
</dbReference>
<accession>A0A7C9MS89</accession>
<evidence type="ECO:0000313" key="1">
    <source>
        <dbReference type="EMBL" id="MYZ52598.1"/>
    </source>
</evidence>
<protein>
    <recommendedName>
        <fullName evidence="3">DUF4276 family protein</fullName>
    </recommendedName>
</protein>
<name>A0A7C9MS89_9BURK</name>
<dbReference type="Proteomes" id="UP000481947">
    <property type="component" value="Unassembled WGS sequence"/>
</dbReference>
<dbReference type="AlphaFoldDB" id="A0A7C9MS89"/>